<name>A0A8H7ALN3_9EURO</name>
<protein>
    <submittedName>
        <fullName evidence="1">Uncharacterized protein</fullName>
    </submittedName>
</protein>
<proteinExistence type="predicted"/>
<accession>A0A8H7ALN3</accession>
<evidence type="ECO:0000313" key="2">
    <source>
        <dbReference type="Proteomes" id="UP000606974"/>
    </source>
</evidence>
<keyword evidence="2" id="KW-1185">Reference proteome</keyword>
<organism evidence="1 2">
    <name type="scientific">Endocarpon pusillum</name>
    <dbReference type="NCBI Taxonomy" id="364733"/>
    <lineage>
        <taxon>Eukaryota</taxon>
        <taxon>Fungi</taxon>
        <taxon>Dikarya</taxon>
        <taxon>Ascomycota</taxon>
        <taxon>Pezizomycotina</taxon>
        <taxon>Eurotiomycetes</taxon>
        <taxon>Chaetothyriomycetidae</taxon>
        <taxon>Verrucariales</taxon>
        <taxon>Verrucariaceae</taxon>
        <taxon>Endocarpon</taxon>
    </lineage>
</organism>
<dbReference type="EMBL" id="JAACFV010000042">
    <property type="protein sequence ID" value="KAF7509356.1"/>
    <property type="molecule type" value="Genomic_DNA"/>
</dbReference>
<dbReference type="OrthoDB" id="3344043at2759"/>
<sequence>MAAIALVVLCDCLQASNKYFPHRQNLFETTGYIRGHCTEPSYIVKYRAVMTLISFNIAYDLIHYITMCLSFLCQVVDAQN</sequence>
<dbReference type="AlphaFoldDB" id="A0A8H7ALN3"/>
<comment type="caution">
    <text evidence="1">The sequence shown here is derived from an EMBL/GenBank/DDBJ whole genome shotgun (WGS) entry which is preliminary data.</text>
</comment>
<dbReference type="Proteomes" id="UP000606974">
    <property type="component" value="Unassembled WGS sequence"/>
</dbReference>
<reference evidence="1" key="1">
    <citation type="submission" date="2020-02" db="EMBL/GenBank/DDBJ databases">
        <authorList>
            <person name="Palmer J.M."/>
        </authorList>
    </citation>
    <scope>NUCLEOTIDE SEQUENCE</scope>
    <source>
        <strain evidence="1">EPUS1.4</strain>
        <tissue evidence="1">Thallus</tissue>
    </source>
</reference>
<gene>
    <name evidence="1" type="ORF">GJ744_008079</name>
</gene>
<evidence type="ECO:0000313" key="1">
    <source>
        <dbReference type="EMBL" id="KAF7509356.1"/>
    </source>
</evidence>